<dbReference type="EMBL" id="LAOD01000018">
    <property type="protein sequence ID" value="KJV85883.1"/>
    <property type="molecule type" value="Genomic_DNA"/>
</dbReference>
<protein>
    <submittedName>
        <fullName evidence="1">Uncharacterized protein</fullName>
    </submittedName>
</protein>
<dbReference type="AlphaFoldDB" id="A0A0F3Q052"/>
<name>A0A0F3Q052_ANAPH</name>
<dbReference type="PATRIC" id="fig|1359157.3.peg.596"/>
<dbReference type="Proteomes" id="UP000033722">
    <property type="component" value="Unassembled WGS sequence"/>
</dbReference>
<gene>
    <name evidence="1" type="ORF">APHCRT_0872</name>
</gene>
<comment type="caution">
    <text evidence="1">The sequence shown here is derived from an EMBL/GenBank/DDBJ whole genome shotgun (WGS) entry which is preliminary data.</text>
</comment>
<accession>A0A0F3Q052</accession>
<sequence length="52" mass="5935">MLDPHHQDVVLHKLRIVPGSRLVSMVSVHVEPDATNGWYSLFFPDAHVMIQN</sequence>
<evidence type="ECO:0000313" key="2">
    <source>
        <dbReference type="Proteomes" id="UP000033722"/>
    </source>
</evidence>
<organism evidence="1 2">
    <name type="scientific">Anaplasma phagocytophilum str. CRT53-1</name>
    <dbReference type="NCBI Taxonomy" id="1359157"/>
    <lineage>
        <taxon>Bacteria</taxon>
        <taxon>Pseudomonadati</taxon>
        <taxon>Pseudomonadota</taxon>
        <taxon>Alphaproteobacteria</taxon>
        <taxon>Rickettsiales</taxon>
        <taxon>Anaplasmataceae</taxon>
        <taxon>Anaplasma</taxon>
        <taxon>phagocytophilum group</taxon>
    </lineage>
</organism>
<evidence type="ECO:0000313" key="1">
    <source>
        <dbReference type="EMBL" id="KJV85883.1"/>
    </source>
</evidence>
<proteinExistence type="predicted"/>
<reference evidence="1 2" key="1">
    <citation type="submission" date="2015-01" db="EMBL/GenBank/DDBJ databases">
        <title>Genome Sequencing of Rickettsiales.</title>
        <authorList>
            <person name="Daugherty S.C."/>
            <person name="Su Q."/>
            <person name="Abolude K."/>
            <person name="Beier-Sexton M."/>
            <person name="Carlyon J.A."/>
            <person name="Carter R."/>
            <person name="Day N.P."/>
            <person name="Dumler S.J."/>
            <person name="Dyachenko V."/>
            <person name="Godinez A."/>
            <person name="Kurtti T.J."/>
            <person name="Lichay M."/>
            <person name="Mullins K.E."/>
            <person name="Ott S."/>
            <person name="Pappas-Brown V."/>
            <person name="Paris D.H."/>
            <person name="Patel P."/>
            <person name="Richards A.L."/>
            <person name="Sadzewicz L."/>
            <person name="Sears K."/>
            <person name="Seidman D."/>
            <person name="Sengamalay N."/>
            <person name="Stenos J."/>
            <person name="Tallon L.J."/>
            <person name="Vincent G."/>
            <person name="Fraser C.M."/>
            <person name="Munderloh U."/>
            <person name="Dunning-Hotopp J.C."/>
        </authorList>
    </citation>
    <scope>NUCLEOTIDE SEQUENCE [LARGE SCALE GENOMIC DNA]</scope>
    <source>
        <strain evidence="1 2">CRT53-1</strain>
    </source>
</reference>